<gene>
    <name evidence="1" type="ORF">AB6A40_002797</name>
</gene>
<keyword evidence="2" id="KW-1185">Reference proteome</keyword>
<comment type="caution">
    <text evidence="1">The sequence shown here is derived from an EMBL/GenBank/DDBJ whole genome shotgun (WGS) entry which is preliminary data.</text>
</comment>
<name>A0ABD6E7M7_9BILA</name>
<reference evidence="1 2" key="1">
    <citation type="submission" date="2024-08" db="EMBL/GenBank/DDBJ databases">
        <title>Gnathostoma spinigerum genome.</title>
        <authorList>
            <person name="Gonzalez-Bertolin B."/>
            <person name="Monzon S."/>
            <person name="Zaballos A."/>
            <person name="Jimenez P."/>
            <person name="Dekumyoy P."/>
            <person name="Varona S."/>
            <person name="Cuesta I."/>
            <person name="Sumanam S."/>
            <person name="Adisakwattana P."/>
            <person name="Gasser R.B."/>
            <person name="Hernandez-Gonzalez A."/>
            <person name="Young N.D."/>
            <person name="Perteguer M.J."/>
        </authorList>
    </citation>
    <scope>NUCLEOTIDE SEQUENCE [LARGE SCALE GENOMIC DNA]</scope>
    <source>
        <strain evidence="1">AL3</strain>
        <tissue evidence="1">Liver</tissue>
    </source>
</reference>
<evidence type="ECO:0000313" key="2">
    <source>
        <dbReference type="Proteomes" id="UP001608902"/>
    </source>
</evidence>
<sequence>MSTATKVLPNIRRVIVTKGMLKFWTTFSCLSTLRRKELDVLSLSNITAALEASRLRGEIPDLRIVNAVRNWLNKYGQLAGGLTERYNRMLVGLIEGTEKRTSSAGDLLMPDIGDQPTTNEEREMYDDASRWINKNLSKGRDQEQVCDSFARSFEEEEGLSSLSSFDDLELVLMEGNNLSKSNQFYDAPDHQSPKKVQFDMSKEWLAGRNRSLHAGKHLDTSSSSPTVRNVGVNCDGGDIYDKEEKPVKARSMLSRINAALIYHMNNECRTSLKQLEHALSDSLTDRLFDQDRMQSLSPKPAECVKEINENQVSNRDIFGQPVGGSFPSTHLENRVVDNANFDRKIGDLRQMILDMDKRHEAEIEKLVSMMTDILMVLPGIMELPTSNQHQLSTTRDDLSTASLHPYMQTYDNHFIQSAAVPSMIHYPVVINGVPQVMPTVPSFNHPIPFANKNAAQIVPQASVFSGLSNTSSNLCNPTISSTVQSSVASSVPFGHSVPSVVPQNTCTDTYSVQNDMTCRQVESTKASTRTSSTFVGAQNTIHDPKRCVGCMSDAEQEAILRMIDRLADGE</sequence>
<dbReference type="Proteomes" id="UP001608902">
    <property type="component" value="Unassembled WGS sequence"/>
</dbReference>
<protein>
    <submittedName>
        <fullName evidence="1">Uncharacterized protein</fullName>
    </submittedName>
</protein>
<dbReference type="AlphaFoldDB" id="A0ABD6E7M7"/>
<accession>A0ABD6E7M7</accession>
<dbReference type="EMBL" id="JBGFUD010001305">
    <property type="protein sequence ID" value="MFH4976088.1"/>
    <property type="molecule type" value="Genomic_DNA"/>
</dbReference>
<organism evidence="1 2">
    <name type="scientific">Gnathostoma spinigerum</name>
    <dbReference type="NCBI Taxonomy" id="75299"/>
    <lineage>
        <taxon>Eukaryota</taxon>
        <taxon>Metazoa</taxon>
        <taxon>Ecdysozoa</taxon>
        <taxon>Nematoda</taxon>
        <taxon>Chromadorea</taxon>
        <taxon>Rhabditida</taxon>
        <taxon>Spirurina</taxon>
        <taxon>Gnathostomatomorpha</taxon>
        <taxon>Gnathostomatoidea</taxon>
        <taxon>Gnathostomatidae</taxon>
        <taxon>Gnathostoma</taxon>
    </lineage>
</organism>
<proteinExistence type="predicted"/>
<evidence type="ECO:0000313" key="1">
    <source>
        <dbReference type="EMBL" id="MFH4976088.1"/>
    </source>
</evidence>